<evidence type="ECO:0000259" key="8">
    <source>
        <dbReference type="PROSITE" id="PS50112"/>
    </source>
</evidence>
<dbReference type="STRING" id="356882.A0A423VVG3"/>
<dbReference type="CDD" id="cd16922">
    <property type="entry name" value="HATPase_EvgS-ArcB-TorS-like"/>
    <property type="match status" value="1"/>
</dbReference>
<evidence type="ECO:0000313" key="10">
    <source>
        <dbReference type="EMBL" id="ROV95011.1"/>
    </source>
</evidence>
<dbReference type="SMART" id="SM00387">
    <property type="entry name" value="HATPase_c"/>
    <property type="match status" value="1"/>
</dbReference>
<evidence type="ECO:0000259" key="9">
    <source>
        <dbReference type="PROSITE" id="PS50113"/>
    </source>
</evidence>
<dbReference type="InterPro" id="IPR000014">
    <property type="entry name" value="PAS"/>
</dbReference>
<dbReference type="SMART" id="SM00448">
    <property type="entry name" value="REC"/>
    <property type="match status" value="1"/>
</dbReference>
<feature type="region of interest" description="Disordered" evidence="5">
    <location>
        <begin position="1280"/>
        <end position="1367"/>
    </location>
</feature>
<dbReference type="InterPro" id="IPR035965">
    <property type="entry name" value="PAS-like_dom_sf"/>
</dbReference>
<feature type="domain" description="Histidine kinase" evidence="6">
    <location>
        <begin position="792"/>
        <end position="1014"/>
    </location>
</feature>
<feature type="coiled-coil region" evidence="4">
    <location>
        <begin position="752"/>
        <end position="782"/>
    </location>
</feature>
<name>A0A423VVG3_9PEZI</name>
<evidence type="ECO:0000259" key="7">
    <source>
        <dbReference type="PROSITE" id="PS50110"/>
    </source>
</evidence>
<dbReference type="InterPro" id="IPR003661">
    <property type="entry name" value="HisK_dim/P_dom"/>
</dbReference>
<dbReference type="PROSITE" id="PS50113">
    <property type="entry name" value="PAC"/>
    <property type="match status" value="1"/>
</dbReference>
<dbReference type="OrthoDB" id="60033at2759"/>
<evidence type="ECO:0000313" key="11">
    <source>
        <dbReference type="Proteomes" id="UP000283895"/>
    </source>
</evidence>
<dbReference type="InterPro" id="IPR005467">
    <property type="entry name" value="His_kinase_dom"/>
</dbReference>
<feature type="domain" description="Response regulatory" evidence="7">
    <location>
        <begin position="1093"/>
        <end position="1219"/>
    </location>
</feature>
<feature type="compositionally biased region" description="Low complexity" evidence="5">
    <location>
        <begin position="1300"/>
        <end position="1319"/>
    </location>
</feature>
<dbReference type="CDD" id="cd00082">
    <property type="entry name" value="HisKA"/>
    <property type="match status" value="1"/>
</dbReference>
<feature type="compositionally biased region" description="Polar residues" evidence="5">
    <location>
        <begin position="200"/>
        <end position="210"/>
    </location>
</feature>
<sequence length="1383" mass="152121">MNNDSLAESSLLRKRLANSPRMLPAGGGIEPLRQDGSSSSDPGHTQSEGPLNPSPGQHHFQRENSADRPPVPSSPLRLQMPFLTTGQLAFSALQFLPVPVLVLNSLKTVVMANEAMGKLLGMVSASDEGTCCDAATDALERLKGQSLSQVGIDMSQDGKPVWVAWESYLDTLVEEIGSNHKQTLNGTEEDAQQGGHEGDTTPTAEASSGGNKMPTHGQEAAVEVIVSRRGSDKSVIEPRLINKASENQAFAKMIISVWEITGNQTYFTLTFTNTESTSSMSSKKRAVARSSTLDAAERKVIPTASKGSSVTSSHGSSSSPSYQISPSSVSLTSSPFPPMGPPFHKSLQSTPSMLQKSTIMKDALLDNTEQPIMIMWRDGTLAFPNLAARKLMEKDATLDKPFEGFDLLSNWVVYSEDFSRKLDSNETPMGILLRTQTPFTGMRFGIINQEGRKIVYNALSEAIRDDVTGEFLAGVITCQDVTDMAKEIDQIKERNAERFKLMCDTMPQLVWTATPDGYYDFYNTRWYEYTGLTPEESLGLGWKTPVHPDDVAQTSKRWEHCLETGEPYANEYRCRSKEGEWRWVLGRALPLRNPEGNIDKWFGTCTDVHEGIETRLAARRMRQQLLSVITHAHITIFTVDLDRRITMLEGALIWDTDSSGPESPGASKWYLGESVDEVFIRMHPQLSEHQRPDFKSATDAIFARRSGNVVIEHEIDSRFYSTRLLPMTGKRFPGDGVGDSEIEGAIGVIMDMTELKAKEAVLQAQAREKQQLLAREAAAKEASRLKSQFLANMSHEIRTPITGVIGMAELLLDVELNDEQREYAENIFRSANALLTVINDILDFSKVECGRLEVEEVQFCMSLIVHDVAKMMGFAAQRRGLEFISDIADVADDLVVLGDPGRIRQIITNLLTNSIKFTHQGFVKLSVAKETETQNTLELRFSVQDTGIGIEEEVQKRLFQPFSQGDASTARRFGGTGLGLTICKSLLELMHGRIQLDSVVNQGTTASFWVTFNKPHDTQRSNLVNIRSLPDRLQSEMSVSCNSSEFDALGGAPLAGELLGSPLGKGKGARRKIAHTPSASQDDLTASERSKIHVLVVEDNAINQQIATKTIKKLGFQVSAAWNGKEALQYLIDAQGGHNRKPDIILMDVQMPVIDGYKATHLLRHHAPYRAYVRDVPIVAMTASAIQGDMEKCKKAGMDDYMAKPVKSKLLEGMLVRWSLHKRSGPTPQPSSEASECSHESDHCTNAGIPCVGLEESAEPEPAPAPAIHHLGVRPSLTRSEGAEAGDSRSTLLTPRPKVSPLGPLSPSPTSSPQQQAPPVRRLESDELAQQGRDDKLIDAAGQPQPGLVPTLHTPLSEKGDSLTEANVLKFEREEELRRRKMS</sequence>
<feature type="region of interest" description="Disordered" evidence="5">
    <location>
        <begin position="277"/>
        <end position="350"/>
    </location>
</feature>
<dbReference type="Pfam" id="PF00512">
    <property type="entry name" value="HisKA"/>
    <property type="match status" value="1"/>
</dbReference>
<evidence type="ECO:0000256" key="4">
    <source>
        <dbReference type="SAM" id="Coils"/>
    </source>
</evidence>
<evidence type="ECO:0008006" key="12">
    <source>
        <dbReference type="Google" id="ProtNLM"/>
    </source>
</evidence>
<dbReference type="SMART" id="SM00086">
    <property type="entry name" value="PAC"/>
    <property type="match status" value="1"/>
</dbReference>
<feature type="region of interest" description="Disordered" evidence="5">
    <location>
        <begin position="185"/>
        <end position="218"/>
    </location>
</feature>
<dbReference type="InterPro" id="IPR011006">
    <property type="entry name" value="CheY-like_superfamily"/>
</dbReference>
<dbReference type="Pfam" id="PF08447">
    <property type="entry name" value="PAS_3"/>
    <property type="match status" value="1"/>
</dbReference>
<feature type="domain" description="PAC" evidence="9">
    <location>
        <begin position="568"/>
        <end position="620"/>
    </location>
</feature>
<dbReference type="FunFam" id="1.10.287.130:FF:000050">
    <property type="entry name" value="Related to histidine kinase"/>
    <property type="match status" value="1"/>
</dbReference>
<dbReference type="SMART" id="SM00388">
    <property type="entry name" value="HisKA"/>
    <property type="match status" value="1"/>
</dbReference>
<comment type="caution">
    <text evidence="10">The sequence shown here is derived from an EMBL/GenBank/DDBJ whole genome shotgun (WGS) entry which is preliminary data.</text>
</comment>
<dbReference type="SUPFAM" id="SSF55874">
    <property type="entry name" value="ATPase domain of HSP90 chaperone/DNA topoisomerase II/histidine kinase"/>
    <property type="match status" value="1"/>
</dbReference>
<evidence type="ECO:0000256" key="5">
    <source>
        <dbReference type="SAM" id="MobiDB-lite"/>
    </source>
</evidence>
<dbReference type="InterPro" id="IPR003594">
    <property type="entry name" value="HATPase_dom"/>
</dbReference>
<gene>
    <name evidence="10" type="ORF">VMCG_08338</name>
</gene>
<dbReference type="Gene3D" id="3.30.565.10">
    <property type="entry name" value="Histidine kinase-like ATPase, C-terminal domain"/>
    <property type="match status" value="1"/>
</dbReference>
<dbReference type="InterPro" id="IPR004358">
    <property type="entry name" value="Sig_transdc_His_kin-like_C"/>
</dbReference>
<protein>
    <recommendedName>
        <fullName evidence="12">Histidine kinase</fullName>
    </recommendedName>
</protein>
<dbReference type="InterPro" id="IPR036097">
    <property type="entry name" value="HisK_dim/P_sf"/>
</dbReference>
<dbReference type="Proteomes" id="UP000283895">
    <property type="component" value="Unassembled WGS sequence"/>
</dbReference>
<dbReference type="PROSITE" id="PS50110">
    <property type="entry name" value="RESPONSE_REGULATORY"/>
    <property type="match status" value="1"/>
</dbReference>
<dbReference type="CDD" id="cd00130">
    <property type="entry name" value="PAS"/>
    <property type="match status" value="1"/>
</dbReference>
<feature type="domain" description="PAS" evidence="8">
    <location>
        <begin position="495"/>
        <end position="565"/>
    </location>
</feature>
<keyword evidence="4" id="KW-0175">Coiled coil</keyword>
<evidence type="ECO:0000256" key="1">
    <source>
        <dbReference type="ARBA" id="ARBA00022553"/>
    </source>
</evidence>
<keyword evidence="2" id="KW-0902">Two-component regulatory system</keyword>
<organism evidence="10 11">
    <name type="scientific">Cytospora schulzeri</name>
    <dbReference type="NCBI Taxonomy" id="448051"/>
    <lineage>
        <taxon>Eukaryota</taxon>
        <taxon>Fungi</taxon>
        <taxon>Dikarya</taxon>
        <taxon>Ascomycota</taxon>
        <taxon>Pezizomycotina</taxon>
        <taxon>Sordariomycetes</taxon>
        <taxon>Sordariomycetidae</taxon>
        <taxon>Diaporthales</taxon>
        <taxon>Cytosporaceae</taxon>
        <taxon>Cytospora</taxon>
    </lineage>
</organism>
<feature type="region of interest" description="Disordered" evidence="5">
    <location>
        <begin position="1221"/>
        <end position="1243"/>
    </location>
</feature>
<accession>A0A423VVG3</accession>
<dbReference type="Gene3D" id="3.30.450.20">
    <property type="entry name" value="PAS domain"/>
    <property type="match status" value="2"/>
</dbReference>
<dbReference type="Pfam" id="PF02518">
    <property type="entry name" value="HATPase_c"/>
    <property type="match status" value="1"/>
</dbReference>
<dbReference type="InterPro" id="IPR001610">
    <property type="entry name" value="PAC"/>
</dbReference>
<dbReference type="InterPro" id="IPR000700">
    <property type="entry name" value="PAS-assoc_C"/>
</dbReference>
<reference evidence="10 11" key="1">
    <citation type="submission" date="2015-09" db="EMBL/GenBank/DDBJ databases">
        <title>Host preference determinants of Valsa canker pathogens revealed by comparative genomics.</title>
        <authorList>
            <person name="Yin Z."/>
            <person name="Huang L."/>
        </authorList>
    </citation>
    <scope>NUCLEOTIDE SEQUENCE [LARGE SCALE GENOMIC DNA]</scope>
    <source>
        <strain evidence="10 11">03-1</strain>
    </source>
</reference>
<dbReference type="PANTHER" id="PTHR45339">
    <property type="entry name" value="HYBRID SIGNAL TRANSDUCTION HISTIDINE KINASE J"/>
    <property type="match status" value="1"/>
</dbReference>
<dbReference type="GO" id="GO:0000155">
    <property type="term" value="F:phosphorelay sensor kinase activity"/>
    <property type="evidence" value="ECO:0007669"/>
    <property type="project" value="InterPro"/>
</dbReference>
<dbReference type="PROSITE" id="PS50109">
    <property type="entry name" value="HIS_KIN"/>
    <property type="match status" value="1"/>
</dbReference>
<dbReference type="InterPro" id="IPR001789">
    <property type="entry name" value="Sig_transdc_resp-reg_receiver"/>
</dbReference>
<dbReference type="NCBIfam" id="TIGR00229">
    <property type="entry name" value="sensory_box"/>
    <property type="match status" value="1"/>
</dbReference>
<keyword evidence="11" id="KW-1185">Reference proteome</keyword>
<dbReference type="PANTHER" id="PTHR45339:SF1">
    <property type="entry name" value="HYBRID SIGNAL TRANSDUCTION HISTIDINE KINASE J"/>
    <property type="match status" value="1"/>
</dbReference>
<dbReference type="PRINTS" id="PR00344">
    <property type="entry name" value="BCTRLSENSOR"/>
</dbReference>
<dbReference type="PROSITE" id="PS50112">
    <property type="entry name" value="PAS"/>
    <property type="match status" value="1"/>
</dbReference>
<dbReference type="SUPFAM" id="SSF52172">
    <property type="entry name" value="CheY-like"/>
    <property type="match status" value="1"/>
</dbReference>
<dbReference type="SUPFAM" id="SSF55785">
    <property type="entry name" value="PYP-like sensor domain (PAS domain)"/>
    <property type="match status" value="1"/>
</dbReference>
<dbReference type="Gene3D" id="1.10.287.130">
    <property type="match status" value="1"/>
</dbReference>
<dbReference type="Pfam" id="PF00072">
    <property type="entry name" value="Response_reg"/>
    <property type="match status" value="1"/>
</dbReference>
<feature type="region of interest" description="Disordered" evidence="5">
    <location>
        <begin position="1"/>
        <end position="78"/>
    </location>
</feature>
<dbReference type="CDD" id="cd17546">
    <property type="entry name" value="REC_hyHK_CKI1_RcsC-like"/>
    <property type="match status" value="1"/>
</dbReference>
<proteinExistence type="predicted"/>
<feature type="modified residue" description="4-aspartylphosphate" evidence="3">
    <location>
        <position position="1148"/>
    </location>
</feature>
<evidence type="ECO:0000256" key="3">
    <source>
        <dbReference type="PROSITE-ProRule" id="PRU00169"/>
    </source>
</evidence>
<dbReference type="Gene3D" id="3.40.50.2300">
    <property type="match status" value="1"/>
</dbReference>
<feature type="compositionally biased region" description="Low complexity" evidence="5">
    <location>
        <begin position="305"/>
        <end position="334"/>
    </location>
</feature>
<dbReference type="InterPro" id="IPR013655">
    <property type="entry name" value="PAS_fold_3"/>
</dbReference>
<dbReference type="SMART" id="SM00091">
    <property type="entry name" value="PAS"/>
    <property type="match status" value="2"/>
</dbReference>
<feature type="compositionally biased region" description="Polar residues" evidence="5">
    <location>
        <begin position="35"/>
        <end position="49"/>
    </location>
</feature>
<dbReference type="FunFam" id="3.30.565.10:FF:000010">
    <property type="entry name" value="Sensor histidine kinase RcsC"/>
    <property type="match status" value="1"/>
</dbReference>
<evidence type="ECO:0000256" key="2">
    <source>
        <dbReference type="ARBA" id="ARBA00023012"/>
    </source>
</evidence>
<dbReference type="InterPro" id="IPR036890">
    <property type="entry name" value="HATPase_C_sf"/>
</dbReference>
<dbReference type="EMBL" id="LKEA01000038">
    <property type="protein sequence ID" value="ROV95011.1"/>
    <property type="molecule type" value="Genomic_DNA"/>
</dbReference>
<evidence type="ECO:0000259" key="6">
    <source>
        <dbReference type="PROSITE" id="PS50109"/>
    </source>
</evidence>
<keyword evidence="1 3" id="KW-0597">Phosphoprotein</keyword>
<dbReference type="FunFam" id="3.30.450.20:FF:000099">
    <property type="entry name" value="Sensory box sensor histidine kinase"/>
    <property type="match status" value="1"/>
</dbReference>
<dbReference type="SUPFAM" id="SSF47384">
    <property type="entry name" value="Homodimeric domain of signal transducing histidine kinase"/>
    <property type="match status" value="1"/>
</dbReference>